<dbReference type="EMBL" id="JYDU01000192">
    <property type="protein sequence ID" value="KRX89602.1"/>
    <property type="molecule type" value="Genomic_DNA"/>
</dbReference>
<organism evidence="1 2">
    <name type="scientific">Trichinella pseudospiralis</name>
    <name type="common">Parasitic roundworm</name>
    <dbReference type="NCBI Taxonomy" id="6337"/>
    <lineage>
        <taxon>Eukaryota</taxon>
        <taxon>Metazoa</taxon>
        <taxon>Ecdysozoa</taxon>
        <taxon>Nematoda</taxon>
        <taxon>Enoplea</taxon>
        <taxon>Dorylaimia</taxon>
        <taxon>Trichinellida</taxon>
        <taxon>Trichinellidae</taxon>
        <taxon>Trichinella</taxon>
    </lineage>
</organism>
<dbReference type="AlphaFoldDB" id="A0A0V0XNY4"/>
<evidence type="ECO:0000313" key="1">
    <source>
        <dbReference type="EMBL" id="KRX89602.1"/>
    </source>
</evidence>
<proteinExistence type="predicted"/>
<dbReference type="Proteomes" id="UP000054815">
    <property type="component" value="Unassembled WGS sequence"/>
</dbReference>
<reference evidence="1 2" key="1">
    <citation type="submission" date="2015-01" db="EMBL/GenBank/DDBJ databases">
        <title>Evolution of Trichinella species and genotypes.</title>
        <authorList>
            <person name="Korhonen P.K."/>
            <person name="Edoardo P."/>
            <person name="Giuseppe L.R."/>
            <person name="Gasser R.B."/>
        </authorList>
    </citation>
    <scope>NUCLEOTIDE SEQUENCE [LARGE SCALE GENOMIC DNA]</scope>
    <source>
        <strain evidence="1">ISS141</strain>
    </source>
</reference>
<name>A0A0V0XNY4_TRIPS</name>
<gene>
    <name evidence="1" type="ORF">T4E_10713</name>
</gene>
<accession>A0A0V0XNY4</accession>
<protein>
    <submittedName>
        <fullName evidence="1">Uncharacterized protein</fullName>
    </submittedName>
</protein>
<comment type="caution">
    <text evidence="1">The sequence shown here is derived from an EMBL/GenBank/DDBJ whole genome shotgun (WGS) entry which is preliminary data.</text>
</comment>
<evidence type="ECO:0000313" key="2">
    <source>
        <dbReference type="Proteomes" id="UP000054815"/>
    </source>
</evidence>
<sequence length="78" mass="8909">MFIENSMPSKEGIWKIGNLASVYHKLKEYYPIRGLLTVHGVWFYCLQLALNASGKPYGTLVTKAPYRHRSKTAHLTGR</sequence>